<sequence>MLELLARNWWLVVLRGVLAVVFGIMAVAWPGVTVLALVLVWGVYALIDGVTAGWLGVTGRGEHRWLLVLMGVAGIVAGIGTFAWPGVTALVLLVFVAVWSIIIGLLYLYAAWQIRKEVTGEWLLYVSGALFVLLGIVLLVRPGQGLVALAVTLGIWSIVWGVSLVLYGFRLRGLAGTSHPSRI</sequence>
<evidence type="ECO:0000256" key="1">
    <source>
        <dbReference type="SAM" id="Phobius"/>
    </source>
</evidence>
<dbReference type="Proteomes" id="UP000622552">
    <property type="component" value="Unassembled WGS sequence"/>
</dbReference>
<feature type="transmembrane region" description="Helical" evidence="1">
    <location>
        <begin position="9"/>
        <end position="29"/>
    </location>
</feature>
<dbReference type="GO" id="GO:0005886">
    <property type="term" value="C:plasma membrane"/>
    <property type="evidence" value="ECO:0007669"/>
    <property type="project" value="TreeGrafter"/>
</dbReference>
<dbReference type="AlphaFoldDB" id="A0A8J7GVG7"/>
<proteinExistence type="predicted"/>
<dbReference type="PANTHER" id="PTHR34989:SF1">
    <property type="entry name" value="PROTEIN HDED"/>
    <property type="match status" value="1"/>
</dbReference>
<keyword evidence="1" id="KW-0812">Transmembrane</keyword>
<keyword evidence="1" id="KW-0472">Membrane</keyword>
<feature type="transmembrane region" description="Helical" evidence="1">
    <location>
        <begin position="35"/>
        <end position="57"/>
    </location>
</feature>
<dbReference type="EMBL" id="JADOUF010000001">
    <property type="protein sequence ID" value="MBG6138211.1"/>
    <property type="molecule type" value="Genomic_DNA"/>
</dbReference>
<evidence type="ECO:0000313" key="2">
    <source>
        <dbReference type="EMBL" id="MBG6138211.1"/>
    </source>
</evidence>
<dbReference type="PANTHER" id="PTHR34989">
    <property type="entry name" value="PROTEIN HDED"/>
    <property type="match status" value="1"/>
</dbReference>
<protein>
    <submittedName>
        <fullName evidence="2">Uncharacterized membrane protein HdeD (DUF308 family)</fullName>
    </submittedName>
</protein>
<feature type="transmembrane region" description="Helical" evidence="1">
    <location>
        <begin position="64"/>
        <end position="84"/>
    </location>
</feature>
<dbReference type="InterPro" id="IPR052712">
    <property type="entry name" value="Acid_resist_chaperone_HdeD"/>
</dbReference>
<dbReference type="Pfam" id="PF03729">
    <property type="entry name" value="DUF308"/>
    <property type="match status" value="1"/>
</dbReference>
<dbReference type="RefSeq" id="WP_197004992.1">
    <property type="nucleotide sequence ID" value="NZ_BONS01000017.1"/>
</dbReference>
<feature type="transmembrane region" description="Helical" evidence="1">
    <location>
        <begin position="122"/>
        <end position="140"/>
    </location>
</feature>
<name>A0A8J7GVG7_9ACTN</name>
<accession>A0A8J7GVG7</accession>
<dbReference type="InterPro" id="IPR005325">
    <property type="entry name" value="DUF308_memb"/>
</dbReference>
<feature type="transmembrane region" description="Helical" evidence="1">
    <location>
        <begin position="90"/>
        <end position="110"/>
    </location>
</feature>
<evidence type="ECO:0000313" key="3">
    <source>
        <dbReference type="Proteomes" id="UP000622552"/>
    </source>
</evidence>
<organism evidence="2 3">
    <name type="scientific">Longispora fulva</name>
    <dbReference type="NCBI Taxonomy" id="619741"/>
    <lineage>
        <taxon>Bacteria</taxon>
        <taxon>Bacillati</taxon>
        <taxon>Actinomycetota</taxon>
        <taxon>Actinomycetes</taxon>
        <taxon>Micromonosporales</taxon>
        <taxon>Micromonosporaceae</taxon>
        <taxon>Longispora</taxon>
    </lineage>
</organism>
<gene>
    <name evidence="2" type="ORF">IW245_004405</name>
</gene>
<comment type="caution">
    <text evidence="2">The sequence shown here is derived from an EMBL/GenBank/DDBJ whole genome shotgun (WGS) entry which is preliminary data.</text>
</comment>
<keyword evidence="1" id="KW-1133">Transmembrane helix</keyword>
<feature type="transmembrane region" description="Helical" evidence="1">
    <location>
        <begin position="146"/>
        <end position="169"/>
    </location>
</feature>
<keyword evidence="3" id="KW-1185">Reference proteome</keyword>
<reference evidence="2" key="1">
    <citation type="submission" date="2020-11" db="EMBL/GenBank/DDBJ databases">
        <title>Sequencing the genomes of 1000 actinobacteria strains.</title>
        <authorList>
            <person name="Klenk H.-P."/>
        </authorList>
    </citation>
    <scope>NUCLEOTIDE SEQUENCE</scope>
    <source>
        <strain evidence="2">DSM 45356</strain>
    </source>
</reference>